<accession>A0A3S4AYT2</accession>
<comment type="caution">
    <text evidence="2">The sequence shown here is derived from an EMBL/GenBank/DDBJ whole genome shotgun (WGS) entry which is preliminary data.</text>
</comment>
<gene>
    <name evidence="2" type="ORF">RHODGE_RHODGE_00632</name>
</gene>
<feature type="chain" id="PRO_5018569957" evidence="1">
    <location>
        <begin position="27"/>
        <end position="127"/>
    </location>
</feature>
<evidence type="ECO:0000256" key="1">
    <source>
        <dbReference type="SAM" id="SignalP"/>
    </source>
</evidence>
<dbReference type="EMBL" id="UWOC01000036">
    <property type="protein sequence ID" value="VCU07543.1"/>
    <property type="molecule type" value="Genomic_DNA"/>
</dbReference>
<dbReference type="OrthoDB" id="8449476at2"/>
<dbReference type="RefSeq" id="WP_129607729.1">
    <property type="nucleotide sequence ID" value="NZ_UWOC01000036.1"/>
</dbReference>
<evidence type="ECO:0000313" key="2">
    <source>
        <dbReference type="EMBL" id="VCU07543.1"/>
    </source>
</evidence>
<dbReference type="Proteomes" id="UP000289200">
    <property type="component" value="Unassembled WGS sequence"/>
</dbReference>
<keyword evidence="3" id="KW-1185">Reference proteome</keyword>
<evidence type="ECO:0000313" key="3">
    <source>
        <dbReference type="Proteomes" id="UP000289200"/>
    </source>
</evidence>
<organism evidence="2 3">
    <name type="scientific">Rhodoplanes serenus</name>
    <dbReference type="NCBI Taxonomy" id="200615"/>
    <lineage>
        <taxon>Bacteria</taxon>
        <taxon>Pseudomonadati</taxon>
        <taxon>Pseudomonadota</taxon>
        <taxon>Alphaproteobacteria</taxon>
        <taxon>Hyphomicrobiales</taxon>
        <taxon>Nitrobacteraceae</taxon>
        <taxon>Rhodoplanes</taxon>
    </lineage>
</organism>
<protein>
    <submittedName>
        <fullName evidence="2">Uncharacterized protein</fullName>
    </submittedName>
</protein>
<reference evidence="3" key="1">
    <citation type="submission" date="2018-10" db="EMBL/GenBank/DDBJ databases">
        <authorList>
            <person name="Peiro R."/>
            <person name="Begona"/>
            <person name="Cbmso G."/>
            <person name="Lopez M."/>
            <person name="Gonzalez S."/>
            <person name="Sacristan E."/>
            <person name="Castillo E."/>
        </authorList>
    </citation>
    <scope>NUCLEOTIDE SEQUENCE [LARGE SCALE GENOMIC DNA]</scope>
</reference>
<keyword evidence="1" id="KW-0732">Signal</keyword>
<feature type="signal peptide" evidence="1">
    <location>
        <begin position="1"/>
        <end position="26"/>
    </location>
</feature>
<dbReference type="AlphaFoldDB" id="A0A3S4AYT2"/>
<sequence>MRERVTRWRDAAVVGLGLAAMLAAPAAATAEALLPKDIQATFFDGRSFTATTPSGVSFEMVFDADGTMRRKPVTKDGSKGEGTWTLDADGFCTTWKGHKTSCFKVLPAGPNAWAVMKGPTLKATWSK</sequence>
<name>A0A3S4AYT2_9BRAD</name>
<proteinExistence type="predicted"/>